<dbReference type="PANTHER" id="PTHR43272">
    <property type="entry name" value="LONG-CHAIN-FATTY-ACID--COA LIGASE"/>
    <property type="match status" value="1"/>
</dbReference>
<dbReference type="InterPro" id="IPR042099">
    <property type="entry name" value="ANL_N_sf"/>
</dbReference>
<accession>A0AAV2YLD0</accession>
<organism evidence="4 5">
    <name type="scientific">Lagenidium giganteum</name>
    <dbReference type="NCBI Taxonomy" id="4803"/>
    <lineage>
        <taxon>Eukaryota</taxon>
        <taxon>Sar</taxon>
        <taxon>Stramenopiles</taxon>
        <taxon>Oomycota</taxon>
        <taxon>Peronosporomycetes</taxon>
        <taxon>Pythiales</taxon>
        <taxon>Pythiaceae</taxon>
    </lineage>
</organism>
<dbReference type="Gene3D" id="3.40.50.12780">
    <property type="entry name" value="N-terminal domain of ligase-like"/>
    <property type="match status" value="1"/>
</dbReference>
<dbReference type="GO" id="GO:0004467">
    <property type="term" value="F:long-chain fatty acid-CoA ligase activity"/>
    <property type="evidence" value="ECO:0007669"/>
    <property type="project" value="TreeGrafter"/>
</dbReference>
<dbReference type="AlphaFoldDB" id="A0AAV2YLD0"/>
<proteinExistence type="predicted"/>
<dbReference type="SUPFAM" id="SSF56801">
    <property type="entry name" value="Acetyl-CoA synthetase-like"/>
    <property type="match status" value="1"/>
</dbReference>
<dbReference type="InterPro" id="IPR000873">
    <property type="entry name" value="AMP-dep_synth/lig_dom"/>
</dbReference>
<dbReference type="EMBL" id="DAKRPA010000241">
    <property type="protein sequence ID" value="DAZ94623.1"/>
    <property type="molecule type" value="Genomic_DNA"/>
</dbReference>
<feature type="domain" description="AMP-dependent synthetase/ligase" evidence="3">
    <location>
        <begin position="31"/>
        <end position="124"/>
    </location>
</feature>
<evidence type="ECO:0000313" key="5">
    <source>
        <dbReference type="Proteomes" id="UP001146120"/>
    </source>
</evidence>
<evidence type="ECO:0000256" key="2">
    <source>
        <dbReference type="ARBA" id="ARBA00022840"/>
    </source>
</evidence>
<protein>
    <recommendedName>
        <fullName evidence="3">AMP-dependent synthetase/ligase domain-containing protein</fullName>
    </recommendedName>
</protein>
<evidence type="ECO:0000256" key="1">
    <source>
        <dbReference type="ARBA" id="ARBA00022741"/>
    </source>
</evidence>
<sequence>MPVHFIQHVANCIYVYYKYHLENGGQFTHRLWDTLVFAKVRAALGGNVRAVFSGSAPLAREVKEFIQIVLGCPFFEGYGLTETTCSGSLLPGNILTGNNVGMPTPGAQMRLQDVPDMNYTNDDVPRPRALDADGWFHTGDIGAWNADGMLSIIDRKKNIFKLAQGEYVAPQVFVYGDSLQSFLVGVVVPDPDAAKKWQEENGKADVSLAELCANDVEFKAVVAKDMLEKAKANKLFGFEMVKKMHLQAEAFTVEQDLVTPTFKLKRPQLQQHFQKQIYAMFGAAAVLESGGTTARL</sequence>
<dbReference type="GO" id="GO:0005783">
    <property type="term" value="C:endoplasmic reticulum"/>
    <property type="evidence" value="ECO:0007669"/>
    <property type="project" value="TreeGrafter"/>
</dbReference>
<dbReference type="PANTHER" id="PTHR43272:SF33">
    <property type="entry name" value="AMP-BINDING DOMAIN-CONTAINING PROTEIN-RELATED"/>
    <property type="match status" value="1"/>
</dbReference>
<dbReference type="GO" id="GO:0016020">
    <property type="term" value="C:membrane"/>
    <property type="evidence" value="ECO:0007669"/>
    <property type="project" value="TreeGrafter"/>
</dbReference>
<keyword evidence="1" id="KW-0547">Nucleotide-binding</keyword>
<gene>
    <name evidence="4" type="ORF">N0F65_010562</name>
</gene>
<keyword evidence="2" id="KW-0067">ATP-binding</keyword>
<evidence type="ECO:0000313" key="4">
    <source>
        <dbReference type="EMBL" id="DAZ94623.1"/>
    </source>
</evidence>
<dbReference type="Pfam" id="PF00501">
    <property type="entry name" value="AMP-binding"/>
    <property type="match status" value="1"/>
</dbReference>
<keyword evidence="5" id="KW-1185">Reference proteome</keyword>
<reference evidence="4" key="2">
    <citation type="journal article" date="2023" name="Microbiol Resour">
        <title>Decontamination and Annotation of the Draft Genome Sequence of the Oomycete Lagenidium giganteum ARSEF 373.</title>
        <authorList>
            <person name="Morgan W.R."/>
            <person name="Tartar A."/>
        </authorList>
    </citation>
    <scope>NUCLEOTIDE SEQUENCE</scope>
    <source>
        <strain evidence="4">ARSEF 373</strain>
    </source>
</reference>
<comment type="caution">
    <text evidence="4">The sequence shown here is derived from an EMBL/GenBank/DDBJ whole genome shotgun (WGS) entry which is preliminary data.</text>
</comment>
<evidence type="ECO:0000259" key="3">
    <source>
        <dbReference type="Pfam" id="PF00501"/>
    </source>
</evidence>
<name>A0AAV2YLD0_9STRA</name>
<reference evidence="4" key="1">
    <citation type="submission" date="2022-11" db="EMBL/GenBank/DDBJ databases">
        <authorList>
            <person name="Morgan W.R."/>
            <person name="Tartar A."/>
        </authorList>
    </citation>
    <scope>NUCLEOTIDE SEQUENCE</scope>
    <source>
        <strain evidence="4">ARSEF 373</strain>
    </source>
</reference>
<dbReference type="GO" id="GO:0005524">
    <property type="term" value="F:ATP binding"/>
    <property type="evidence" value="ECO:0007669"/>
    <property type="project" value="UniProtKB-KW"/>
</dbReference>
<dbReference type="Proteomes" id="UP001146120">
    <property type="component" value="Unassembled WGS sequence"/>
</dbReference>